<dbReference type="SUPFAM" id="SSF54236">
    <property type="entry name" value="Ubiquitin-like"/>
    <property type="match status" value="1"/>
</dbReference>
<dbReference type="Pfam" id="PF00240">
    <property type="entry name" value="ubiquitin"/>
    <property type="match status" value="1"/>
</dbReference>
<accession>A0A8S1GQA2</accession>
<dbReference type="PANTHER" id="PTHR12943:SF27">
    <property type="entry name" value="HOMOCYSTEINE-INDUCED ENDOPLASMIC RETICULUM PROTEIN, ISOFORM A"/>
    <property type="match status" value="1"/>
</dbReference>
<keyword evidence="10" id="KW-1185">Reference proteome</keyword>
<keyword evidence="3 7" id="KW-1133">Transmembrane helix</keyword>
<name>A0A8S1GQA2_9PELO</name>
<dbReference type="FunFam" id="3.10.20.90:FF:000046">
    <property type="entry name" value="Homocysteine-responsive endoplasmic reticulum-resident ubiquitin-like domain member 2 protein"/>
    <property type="match status" value="1"/>
</dbReference>
<comment type="subcellular location">
    <subcellularLocation>
        <location evidence="1">Membrane</location>
    </subcellularLocation>
</comment>
<evidence type="ECO:0000256" key="2">
    <source>
        <dbReference type="ARBA" id="ARBA00022692"/>
    </source>
</evidence>
<dbReference type="Gene3D" id="3.10.20.90">
    <property type="entry name" value="Phosphatidylinositol 3-kinase Catalytic Subunit, Chain A, domain 1"/>
    <property type="match status" value="1"/>
</dbReference>
<proteinExistence type="predicted"/>
<feature type="domain" description="Ubiquitin-like" evidence="8">
    <location>
        <begin position="14"/>
        <end position="75"/>
    </location>
</feature>
<dbReference type="GO" id="GO:0016020">
    <property type="term" value="C:membrane"/>
    <property type="evidence" value="ECO:0007669"/>
    <property type="project" value="UniProtKB-SubCell"/>
</dbReference>
<dbReference type="InterPro" id="IPR000626">
    <property type="entry name" value="Ubiquitin-like_dom"/>
</dbReference>
<dbReference type="GO" id="GO:0030968">
    <property type="term" value="P:endoplasmic reticulum unfolded protein response"/>
    <property type="evidence" value="ECO:0007669"/>
    <property type="project" value="TreeGrafter"/>
</dbReference>
<dbReference type="OrthoDB" id="21589at2759"/>
<sequence length="348" mass="38613">MSEEATPLVDSSHVELIIRSASQSTDDFTFSCPPNWSIRQLKEHVQLVATSHPPISTQRLIYAGAALNDSMIISDIMKQRRVVDGPQVFHLVCPPIENSQNIRQRNVNNLSNPVISSQPTNGAPPVNYQTWENWLSSQNQSQGQTANLQYQQYYASYYQQWANYHQQYYAAMTGMVPAPPQQITFNANLNEAAHAAPLQGNPQVQAIGNAQNFMPGNNIAVAERVDALEIFYRLFKFVLLFSAVLLYASFERFAIVLGLTLFLCFIQLRRHHARNNNQRQTPAAPAAGANDPAVQVNNNNAGESENAYDAPAPPAPSGVYVFVATCYSFITSFFASLVPDHPVPVDIN</sequence>
<dbReference type="Proteomes" id="UP000835052">
    <property type="component" value="Unassembled WGS sequence"/>
</dbReference>
<feature type="transmembrane region" description="Helical" evidence="7">
    <location>
        <begin position="253"/>
        <end position="269"/>
    </location>
</feature>
<evidence type="ECO:0000256" key="6">
    <source>
        <dbReference type="SAM" id="MobiDB-lite"/>
    </source>
</evidence>
<dbReference type="AlphaFoldDB" id="A0A8S1GQA2"/>
<feature type="region of interest" description="Disordered" evidence="6">
    <location>
        <begin position="276"/>
        <end position="309"/>
    </location>
</feature>
<gene>
    <name evidence="9" type="ORF">CAUJ_LOCUS702</name>
</gene>
<evidence type="ECO:0000256" key="7">
    <source>
        <dbReference type="SAM" id="Phobius"/>
    </source>
</evidence>
<keyword evidence="4 7" id="KW-0472">Membrane</keyword>
<dbReference type="InterPro" id="IPR029071">
    <property type="entry name" value="Ubiquitin-like_domsf"/>
</dbReference>
<comment type="caution">
    <text evidence="9">The sequence shown here is derived from an EMBL/GenBank/DDBJ whole genome shotgun (WGS) entry which is preliminary data.</text>
</comment>
<keyword evidence="2 7" id="KW-0812">Transmembrane</keyword>
<dbReference type="SMART" id="SM00213">
    <property type="entry name" value="UBQ"/>
    <property type="match status" value="1"/>
</dbReference>
<evidence type="ECO:0000256" key="4">
    <source>
        <dbReference type="ARBA" id="ARBA00023136"/>
    </source>
</evidence>
<evidence type="ECO:0000256" key="5">
    <source>
        <dbReference type="ARBA" id="ARBA00023230"/>
    </source>
</evidence>
<evidence type="ECO:0000313" key="9">
    <source>
        <dbReference type="EMBL" id="CAD6184783.1"/>
    </source>
</evidence>
<keyword evidence="5" id="KW-0834">Unfolded protein response</keyword>
<evidence type="ECO:0000256" key="1">
    <source>
        <dbReference type="ARBA" id="ARBA00004370"/>
    </source>
</evidence>
<evidence type="ECO:0000259" key="8">
    <source>
        <dbReference type="PROSITE" id="PS50053"/>
    </source>
</evidence>
<reference evidence="9" key="1">
    <citation type="submission" date="2020-10" db="EMBL/GenBank/DDBJ databases">
        <authorList>
            <person name="Kikuchi T."/>
        </authorList>
    </citation>
    <scope>NUCLEOTIDE SEQUENCE</scope>
    <source>
        <strain evidence="9">NKZ352</strain>
    </source>
</reference>
<dbReference type="EMBL" id="CAJGYM010000001">
    <property type="protein sequence ID" value="CAD6184783.1"/>
    <property type="molecule type" value="Genomic_DNA"/>
</dbReference>
<organism evidence="9 10">
    <name type="scientific">Caenorhabditis auriculariae</name>
    <dbReference type="NCBI Taxonomy" id="2777116"/>
    <lineage>
        <taxon>Eukaryota</taxon>
        <taxon>Metazoa</taxon>
        <taxon>Ecdysozoa</taxon>
        <taxon>Nematoda</taxon>
        <taxon>Chromadorea</taxon>
        <taxon>Rhabditida</taxon>
        <taxon>Rhabditina</taxon>
        <taxon>Rhabditomorpha</taxon>
        <taxon>Rhabditoidea</taxon>
        <taxon>Rhabditidae</taxon>
        <taxon>Peloderinae</taxon>
        <taxon>Caenorhabditis</taxon>
    </lineage>
</organism>
<feature type="compositionally biased region" description="Low complexity" evidence="6">
    <location>
        <begin position="276"/>
        <end position="293"/>
    </location>
</feature>
<evidence type="ECO:0000313" key="10">
    <source>
        <dbReference type="Proteomes" id="UP000835052"/>
    </source>
</evidence>
<dbReference type="InterPro" id="IPR039751">
    <property type="entry name" value="HERPUD1/2"/>
</dbReference>
<dbReference type="PROSITE" id="PS50053">
    <property type="entry name" value="UBIQUITIN_2"/>
    <property type="match status" value="1"/>
</dbReference>
<evidence type="ECO:0000256" key="3">
    <source>
        <dbReference type="ARBA" id="ARBA00022989"/>
    </source>
</evidence>
<dbReference type="PANTHER" id="PTHR12943">
    <property type="entry name" value="HOMOCYSTEINE-RESPONSIVE ENDOPLASMIC RETICULUM-RESIDENT UNIQUITIN-LIKE DOMAIN HERPUD PROTEIN FAMILY MEMBER"/>
    <property type="match status" value="1"/>
</dbReference>
<protein>
    <recommendedName>
        <fullName evidence="8">Ubiquitin-like domain-containing protein</fullName>
    </recommendedName>
</protein>